<protein>
    <submittedName>
        <fullName evidence="2">Uncharacterized protein</fullName>
    </submittedName>
</protein>
<feature type="compositionally biased region" description="Basic residues" evidence="1">
    <location>
        <begin position="25"/>
        <end position="36"/>
    </location>
</feature>
<dbReference type="Proteomes" id="UP001178461">
    <property type="component" value="Chromosome 13"/>
</dbReference>
<feature type="region of interest" description="Disordered" evidence="1">
    <location>
        <begin position="1"/>
        <end position="38"/>
    </location>
</feature>
<keyword evidence="3" id="KW-1185">Reference proteome</keyword>
<evidence type="ECO:0000313" key="2">
    <source>
        <dbReference type="EMBL" id="CAI5789940.1"/>
    </source>
</evidence>
<organism evidence="2 3">
    <name type="scientific">Podarcis lilfordi</name>
    <name type="common">Lilford's wall lizard</name>
    <dbReference type="NCBI Taxonomy" id="74358"/>
    <lineage>
        <taxon>Eukaryota</taxon>
        <taxon>Metazoa</taxon>
        <taxon>Chordata</taxon>
        <taxon>Craniata</taxon>
        <taxon>Vertebrata</taxon>
        <taxon>Euteleostomi</taxon>
        <taxon>Lepidosauria</taxon>
        <taxon>Squamata</taxon>
        <taxon>Bifurcata</taxon>
        <taxon>Unidentata</taxon>
        <taxon>Episquamata</taxon>
        <taxon>Laterata</taxon>
        <taxon>Lacertibaenia</taxon>
        <taxon>Lacertidae</taxon>
        <taxon>Podarcis</taxon>
    </lineage>
</organism>
<gene>
    <name evidence="2" type="ORF">PODLI_1B000016</name>
</gene>
<dbReference type="EMBL" id="OX395138">
    <property type="protein sequence ID" value="CAI5789940.1"/>
    <property type="molecule type" value="Genomic_DNA"/>
</dbReference>
<proteinExistence type="predicted"/>
<reference evidence="2" key="1">
    <citation type="submission" date="2022-12" db="EMBL/GenBank/DDBJ databases">
        <authorList>
            <person name="Alioto T."/>
            <person name="Alioto T."/>
            <person name="Gomez Garrido J."/>
        </authorList>
    </citation>
    <scope>NUCLEOTIDE SEQUENCE</scope>
</reference>
<sequence length="73" mass="8358">MTEPCSTHAVLQLEPAERLPDPTHTQRRRGGKHTERKIKEQCREDRCALGVHGSITRVHLPCVHDAYSDKDQM</sequence>
<name>A0AA35PL70_9SAUR</name>
<evidence type="ECO:0000256" key="1">
    <source>
        <dbReference type="SAM" id="MobiDB-lite"/>
    </source>
</evidence>
<evidence type="ECO:0000313" key="3">
    <source>
        <dbReference type="Proteomes" id="UP001178461"/>
    </source>
</evidence>
<dbReference type="AlphaFoldDB" id="A0AA35PL70"/>
<accession>A0AA35PL70</accession>